<sequence>MDSTKLGQSLHANSNASTIGEAIKHTHREISHQAPDIVRLAFASYDDLRGALKTFAHSTVLGDPLLHYSAPINTQSSLGKSITRQKIRVLNDIPSTITSASSHSHWLLEQGYQSSLTQPIFDDGQFLGMLFYDATQPHYFDSATREELVAHSEPLIEVITHQRRCVNAMTDLGHVVRRTNFEHQDESLDHAYRVGQFAQLIGTELTELYQLDDETLDHIVQFAQLHDIGKYSALGSSSQSLWLEDWGNHLQLTAQIQHGLNLVNDLARQIHEQQHTCVQLLRDIIQYHHEYLDGSGAPQGLRHAHIPVSARIVTVANIFDALTSHRYYSESWSLTHALLELEKMVAMGKIDGNCVQALRAQQDAVRLVMQSVHVPRV</sequence>
<dbReference type="InterPro" id="IPR037522">
    <property type="entry name" value="HD_GYP_dom"/>
</dbReference>
<dbReference type="PROSITE" id="PS51832">
    <property type="entry name" value="HD_GYP"/>
    <property type="match status" value="1"/>
</dbReference>
<dbReference type="SUPFAM" id="SSF55781">
    <property type="entry name" value="GAF domain-like"/>
    <property type="match status" value="1"/>
</dbReference>
<evidence type="ECO:0000259" key="1">
    <source>
        <dbReference type="PROSITE" id="PS51832"/>
    </source>
</evidence>
<dbReference type="InterPro" id="IPR052020">
    <property type="entry name" value="Cyclic_di-GMP/3'3'-cGAMP_PDE"/>
</dbReference>
<dbReference type="SUPFAM" id="SSF109604">
    <property type="entry name" value="HD-domain/PDEase-like"/>
    <property type="match status" value="1"/>
</dbReference>
<dbReference type="CDD" id="cd00077">
    <property type="entry name" value="HDc"/>
    <property type="match status" value="1"/>
</dbReference>
<protein>
    <submittedName>
        <fullName evidence="2">Response regulator containing a CheY-like receiver domain and an HD-GYP domain</fullName>
    </submittedName>
</protein>
<evidence type="ECO:0000313" key="2">
    <source>
        <dbReference type="EMBL" id="GAL32881.1"/>
    </source>
</evidence>
<dbReference type="PANTHER" id="PTHR45228">
    <property type="entry name" value="CYCLIC DI-GMP PHOSPHODIESTERASE TM_0186-RELATED"/>
    <property type="match status" value="1"/>
</dbReference>
<dbReference type="SMART" id="SM00471">
    <property type="entry name" value="HDc"/>
    <property type="match status" value="1"/>
</dbReference>
<proteinExistence type="predicted"/>
<comment type="caution">
    <text evidence="2">The sequence shown here is derived from an EMBL/GenBank/DDBJ whole genome shotgun (WGS) entry which is preliminary data.</text>
</comment>
<gene>
    <name evidence="2" type="ORF">JCM19240_6313</name>
</gene>
<dbReference type="GO" id="GO:0008081">
    <property type="term" value="F:phosphoric diester hydrolase activity"/>
    <property type="evidence" value="ECO:0007669"/>
    <property type="project" value="UniProtKB-ARBA"/>
</dbReference>
<dbReference type="PANTHER" id="PTHR45228:SF1">
    <property type="entry name" value="CYCLIC DI-GMP PHOSPHODIESTERASE TM_0186"/>
    <property type="match status" value="1"/>
</dbReference>
<reference evidence="2 3" key="2">
    <citation type="submission" date="2014-09" db="EMBL/GenBank/DDBJ databases">
        <authorList>
            <consortium name="NBRP consortium"/>
            <person name="Sawabe T."/>
            <person name="Meirelles P."/>
            <person name="Nakanishi M."/>
            <person name="Sayaka M."/>
            <person name="Hattori M."/>
            <person name="Ohkuma M."/>
        </authorList>
    </citation>
    <scope>NUCLEOTIDE SEQUENCE [LARGE SCALE GENOMIC DNA]</scope>
    <source>
        <strain evidence="2 3">JCM 19240</strain>
    </source>
</reference>
<dbReference type="Pfam" id="PF13487">
    <property type="entry name" value="HD_5"/>
    <property type="match status" value="1"/>
</dbReference>
<dbReference type="InterPro" id="IPR029016">
    <property type="entry name" value="GAF-like_dom_sf"/>
</dbReference>
<dbReference type="Gene3D" id="3.30.450.40">
    <property type="match status" value="1"/>
</dbReference>
<keyword evidence="3" id="KW-1185">Reference proteome</keyword>
<reference evidence="2 3" key="1">
    <citation type="submission" date="2014-09" db="EMBL/GenBank/DDBJ databases">
        <title>Vibrio maritimus JCM 19240. (C210) whole genome shotgun sequence.</title>
        <authorList>
            <person name="Sawabe T."/>
            <person name="Meirelles P."/>
            <person name="Nakanishi M."/>
            <person name="Sayaka M."/>
            <person name="Hattori M."/>
            <person name="Ohkuma M."/>
        </authorList>
    </citation>
    <scope>NUCLEOTIDE SEQUENCE [LARGE SCALE GENOMIC DNA]</scope>
    <source>
        <strain evidence="2 3">JCM 19240</strain>
    </source>
</reference>
<evidence type="ECO:0000313" key="3">
    <source>
        <dbReference type="Proteomes" id="UP000029224"/>
    </source>
</evidence>
<dbReference type="AlphaFoldDB" id="A0A090SYX8"/>
<dbReference type="EMBL" id="BBMT01000002">
    <property type="protein sequence ID" value="GAL32881.1"/>
    <property type="molecule type" value="Genomic_DNA"/>
</dbReference>
<dbReference type="InterPro" id="IPR003607">
    <property type="entry name" value="HD/PDEase_dom"/>
</dbReference>
<accession>A0A090SYX8</accession>
<feature type="domain" description="HD-GYP" evidence="1">
    <location>
        <begin position="165"/>
        <end position="374"/>
    </location>
</feature>
<organism evidence="2 3">
    <name type="scientific">Vibrio maritimus</name>
    <dbReference type="NCBI Taxonomy" id="990268"/>
    <lineage>
        <taxon>Bacteria</taxon>
        <taxon>Pseudomonadati</taxon>
        <taxon>Pseudomonadota</taxon>
        <taxon>Gammaproteobacteria</taxon>
        <taxon>Vibrionales</taxon>
        <taxon>Vibrionaceae</taxon>
        <taxon>Vibrio</taxon>
    </lineage>
</organism>
<dbReference type="Proteomes" id="UP000029224">
    <property type="component" value="Unassembled WGS sequence"/>
</dbReference>
<dbReference type="OrthoDB" id="6210373at2"/>
<dbReference type="Gene3D" id="1.10.3210.10">
    <property type="entry name" value="Hypothetical protein af1432"/>
    <property type="match status" value="1"/>
</dbReference>
<name>A0A090SYX8_9VIBR</name>